<protein>
    <submittedName>
        <fullName evidence="1">Uncharacterized protein</fullName>
    </submittedName>
</protein>
<gene>
    <name evidence="1" type="ORF">S06H3_56969</name>
</gene>
<proteinExistence type="predicted"/>
<sequence>GCQKQKIGDYKTSTSRVKSQYCGISYTKYRGVG</sequence>
<organism evidence="1">
    <name type="scientific">marine sediment metagenome</name>
    <dbReference type="NCBI Taxonomy" id="412755"/>
    <lineage>
        <taxon>unclassified sequences</taxon>
        <taxon>metagenomes</taxon>
        <taxon>ecological metagenomes</taxon>
    </lineage>
</organism>
<dbReference type="EMBL" id="BARV01036708">
    <property type="protein sequence ID" value="GAI56540.1"/>
    <property type="molecule type" value="Genomic_DNA"/>
</dbReference>
<dbReference type="AlphaFoldDB" id="X1R0A8"/>
<feature type="non-terminal residue" evidence="1">
    <location>
        <position position="1"/>
    </location>
</feature>
<accession>X1R0A8</accession>
<comment type="caution">
    <text evidence="1">The sequence shown here is derived from an EMBL/GenBank/DDBJ whole genome shotgun (WGS) entry which is preliminary data.</text>
</comment>
<name>X1R0A8_9ZZZZ</name>
<evidence type="ECO:0000313" key="1">
    <source>
        <dbReference type="EMBL" id="GAI56540.1"/>
    </source>
</evidence>
<reference evidence="1" key="1">
    <citation type="journal article" date="2014" name="Front. Microbiol.">
        <title>High frequency of phylogenetically diverse reductive dehalogenase-homologous genes in deep subseafloor sedimentary metagenomes.</title>
        <authorList>
            <person name="Kawai M."/>
            <person name="Futagami T."/>
            <person name="Toyoda A."/>
            <person name="Takaki Y."/>
            <person name="Nishi S."/>
            <person name="Hori S."/>
            <person name="Arai W."/>
            <person name="Tsubouchi T."/>
            <person name="Morono Y."/>
            <person name="Uchiyama I."/>
            <person name="Ito T."/>
            <person name="Fujiyama A."/>
            <person name="Inagaki F."/>
            <person name="Takami H."/>
        </authorList>
    </citation>
    <scope>NUCLEOTIDE SEQUENCE</scope>
    <source>
        <strain evidence="1">Expedition CK06-06</strain>
    </source>
</reference>